<proteinExistence type="inferred from homology"/>
<keyword evidence="13" id="KW-0282">Flagellum</keyword>
<feature type="domain" description="Flagellar motor switch protein FliG C-terminal" evidence="10">
    <location>
        <begin position="224"/>
        <end position="330"/>
    </location>
</feature>
<protein>
    <recommendedName>
        <fullName evidence="4">Flagellar motor switch protein FliG</fullName>
    </recommendedName>
</protein>
<comment type="caution">
    <text evidence="13">The sequence shown here is derived from an EMBL/GenBank/DDBJ whole genome shotgun (WGS) entry which is preliminary data.</text>
</comment>
<evidence type="ECO:0000313" key="14">
    <source>
        <dbReference type="Proteomes" id="UP001500752"/>
    </source>
</evidence>
<dbReference type="SUPFAM" id="SSF48029">
    <property type="entry name" value="FliG"/>
    <property type="match status" value="2"/>
</dbReference>
<evidence type="ECO:0000256" key="2">
    <source>
        <dbReference type="ARBA" id="ARBA00004413"/>
    </source>
</evidence>
<dbReference type="Pfam" id="PF01706">
    <property type="entry name" value="FliG_C"/>
    <property type="match status" value="1"/>
</dbReference>
<evidence type="ECO:0000256" key="7">
    <source>
        <dbReference type="ARBA" id="ARBA00022779"/>
    </source>
</evidence>
<evidence type="ECO:0000256" key="9">
    <source>
        <dbReference type="ARBA" id="ARBA00023143"/>
    </source>
</evidence>
<keyword evidence="7" id="KW-0283">Flagellar rotation</keyword>
<reference evidence="14" key="1">
    <citation type="journal article" date="2019" name="Int. J. Syst. Evol. Microbiol.">
        <title>The Global Catalogue of Microorganisms (GCM) 10K type strain sequencing project: providing services to taxonomists for standard genome sequencing and annotation.</title>
        <authorList>
            <consortium name="The Broad Institute Genomics Platform"/>
            <consortium name="The Broad Institute Genome Sequencing Center for Infectious Disease"/>
            <person name="Wu L."/>
            <person name="Ma J."/>
        </authorList>
    </citation>
    <scope>NUCLEOTIDE SEQUENCE [LARGE SCALE GENOMIC DNA]</scope>
    <source>
        <strain evidence="14">JCM 30742</strain>
    </source>
</reference>
<dbReference type="InterPro" id="IPR023087">
    <property type="entry name" value="Flg_Motor_Flig_C"/>
</dbReference>
<accession>A0ABP7BZY4</accession>
<dbReference type="NCBIfam" id="TIGR00207">
    <property type="entry name" value="fliG"/>
    <property type="match status" value="1"/>
</dbReference>
<keyword evidence="5" id="KW-1003">Cell membrane</keyword>
<evidence type="ECO:0000256" key="3">
    <source>
        <dbReference type="ARBA" id="ARBA00010299"/>
    </source>
</evidence>
<dbReference type="Proteomes" id="UP001500752">
    <property type="component" value="Unassembled WGS sequence"/>
</dbReference>
<keyword evidence="8" id="KW-0472">Membrane</keyword>
<organism evidence="13 14">
    <name type="scientific">Arthrobacter ginkgonis</name>
    <dbReference type="NCBI Taxonomy" id="1630594"/>
    <lineage>
        <taxon>Bacteria</taxon>
        <taxon>Bacillati</taxon>
        <taxon>Actinomycetota</taxon>
        <taxon>Actinomycetes</taxon>
        <taxon>Micrococcales</taxon>
        <taxon>Micrococcaceae</taxon>
        <taxon>Arthrobacter</taxon>
    </lineage>
</organism>
<evidence type="ECO:0000256" key="8">
    <source>
        <dbReference type="ARBA" id="ARBA00023136"/>
    </source>
</evidence>
<comment type="subcellular location">
    <subcellularLocation>
        <location evidence="1">Bacterial flagellum basal body</location>
    </subcellularLocation>
    <subcellularLocation>
        <location evidence="2">Cell membrane</location>
        <topology evidence="2">Peripheral membrane protein</topology>
        <orientation evidence="2">Cytoplasmic side</orientation>
    </subcellularLocation>
</comment>
<dbReference type="RefSeq" id="WP_345148810.1">
    <property type="nucleotide sequence ID" value="NZ_BAABEO010000008.1"/>
</dbReference>
<dbReference type="InterPro" id="IPR028263">
    <property type="entry name" value="FliG_N"/>
</dbReference>
<dbReference type="InterPro" id="IPR000090">
    <property type="entry name" value="Flg_Motor_Flig"/>
</dbReference>
<keyword evidence="13" id="KW-0966">Cell projection</keyword>
<feature type="domain" description="Flagellar motor switch protein FliG N-terminal" evidence="12">
    <location>
        <begin position="8"/>
        <end position="109"/>
    </location>
</feature>
<dbReference type="Pfam" id="PF14842">
    <property type="entry name" value="FliG_N"/>
    <property type="match status" value="1"/>
</dbReference>
<dbReference type="InterPro" id="IPR032779">
    <property type="entry name" value="FliG_M"/>
</dbReference>
<dbReference type="EMBL" id="BAABEO010000008">
    <property type="protein sequence ID" value="GAA3672917.1"/>
    <property type="molecule type" value="Genomic_DNA"/>
</dbReference>
<dbReference type="PANTHER" id="PTHR30534">
    <property type="entry name" value="FLAGELLAR MOTOR SWITCH PROTEIN FLIG"/>
    <property type="match status" value="1"/>
</dbReference>
<evidence type="ECO:0000259" key="12">
    <source>
        <dbReference type="Pfam" id="PF14842"/>
    </source>
</evidence>
<keyword evidence="9" id="KW-0975">Bacterial flagellum</keyword>
<evidence type="ECO:0000256" key="1">
    <source>
        <dbReference type="ARBA" id="ARBA00004117"/>
    </source>
</evidence>
<name>A0ABP7BZY4_9MICC</name>
<keyword evidence="14" id="KW-1185">Reference proteome</keyword>
<evidence type="ECO:0000313" key="13">
    <source>
        <dbReference type="EMBL" id="GAA3672917.1"/>
    </source>
</evidence>
<dbReference type="Pfam" id="PF14841">
    <property type="entry name" value="FliG_M"/>
    <property type="match status" value="1"/>
</dbReference>
<dbReference type="Gene3D" id="1.10.220.30">
    <property type="match status" value="3"/>
</dbReference>
<keyword evidence="13" id="KW-0969">Cilium</keyword>
<gene>
    <name evidence="13" type="primary">fliG</name>
    <name evidence="13" type="ORF">GCM10023081_09100</name>
</gene>
<dbReference type="PRINTS" id="PR00954">
    <property type="entry name" value="FLGMOTORFLIG"/>
</dbReference>
<dbReference type="InterPro" id="IPR011002">
    <property type="entry name" value="FliG_a-hlx"/>
</dbReference>
<evidence type="ECO:0000259" key="10">
    <source>
        <dbReference type="Pfam" id="PF01706"/>
    </source>
</evidence>
<feature type="domain" description="Flagellar motor switch protein FliG middle" evidence="11">
    <location>
        <begin position="121"/>
        <end position="192"/>
    </location>
</feature>
<sequence length="339" mass="35830">MKAKTSSELSGLQKAAVVLMQLEQEDAAAVMRELSEPEAQDLATEIVRLRRVDAAVADAAVAEFHELTLSGQRPARGGKDVAVGLLEATYGRDRASGVMDRLSASIAGRSFEFLEDVDAGQISSLLDGELPQTAALVMAHLQPGHASAVLAGLPEAARAQVAQAIAEMGPATPEAVALVAESLKSRVGAVVTTRDAGESLGGIQPLVDILNRSDAATERGLLAALAETDPELAEEVRSRLLTFADLAKLENLDMQKVLRGVDPALLALAMRGAPTAVVEAIESNVSERTLAALAEETSIQRRVRSSQVEDARSEIVRAVRALEAQGEVQIRRTDEDSYV</sequence>
<comment type="similarity">
    <text evidence="3">Belongs to the FliG family.</text>
</comment>
<evidence type="ECO:0000256" key="4">
    <source>
        <dbReference type="ARBA" id="ARBA00021870"/>
    </source>
</evidence>
<evidence type="ECO:0000256" key="5">
    <source>
        <dbReference type="ARBA" id="ARBA00022475"/>
    </source>
</evidence>
<keyword evidence="6" id="KW-0145">Chemotaxis</keyword>
<dbReference type="PANTHER" id="PTHR30534:SF0">
    <property type="entry name" value="FLAGELLAR MOTOR SWITCH PROTEIN FLIG"/>
    <property type="match status" value="1"/>
</dbReference>
<evidence type="ECO:0000259" key="11">
    <source>
        <dbReference type="Pfam" id="PF14841"/>
    </source>
</evidence>
<evidence type="ECO:0000256" key="6">
    <source>
        <dbReference type="ARBA" id="ARBA00022500"/>
    </source>
</evidence>